<gene>
    <name evidence="1" type="ORF">BEK98_43720</name>
</gene>
<reference evidence="1 2" key="1">
    <citation type="submission" date="2016-07" db="EMBL/GenBank/DDBJ databases">
        <title>Draft genome of Streptomyces diastatochromogenes.</title>
        <authorList>
            <person name="Podduturi R."/>
            <person name="Lukassen M.B."/>
            <person name="Clausen N."/>
            <person name="Nielsen J.L."/>
            <person name="Jorgensen N.O."/>
        </authorList>
    </citation>
    <scope>NUCLEOTIDE SEQUENCE [LARGE SCALE GENOMIC DNA]</scope>
    <source>
        <strain evidence="1 2">DSM 40608</strain>
    </source>
</reference>
<proteinExistence type="predicted"/>
<accession>A0A233RVP9</accession>
<organism evidence="1 2">
    <name type="scientific">Streptomyces diastatochromogenes</name>
    <dbReference type="NCBI Taxonomy" id="42236"/>
    <lineage>
        <taxon>Bacteria</taxon>
        <taxon>Bacillati</taxon>
        <taxon>Actinomycetota</taxon>
        <taxon>Actinomycetes</taxon>
        <taxon>Kitasatosporales</taxon>
        <taxon>Streptomycetaceae</taxon>
        <taxon>Streptomyces</taxon>
    </lineage>
</organism>
<name>A0A233RVP9_STRDA</name>
<evidence type="ECO:0000313" key="1">
    <source>
        <dbReference type="EMBL" id="OXY87443.1"/>
    </source>
</evidence>
<evidence type="ECO:0000313" key="2">
    <source>
        <dbReference type="Proteomes" id="UP000215483"/>
    </source>
</evidence>
<dbReference type="Proteomes" id="UP000215483">
    <property type="component" value="Unassembled WGS sequence"/>
</dbReference>
<dbReference type="AlphaFoldDB" id="A0A233RVP9"/>
<keyword evidence="2" id="KW-1185">Reference proteome</keyword>
<dbReference type="EMBL" id="MCGQ01000072">
    <property type="protein sequence ID" value="OXY87443.1"/>
    <property type="molecule type" value="Genomic_DNA"/>
</dbReference>
<sequence length="70" mass="7857">MPPASSARGWPAMWSEAISRENAVAFTSPQETVRVLRRTRWNRGASWKRSRTGAHEVFSSGNAWWPGLDG</sequence>
<comment type="caution">
    <text evidence="1">The sequence shown here is derived from an EMBL/GenBank/DDBJ whole genome shotgun (WGS) entry which is preliminary data.</text>
</comment>
<protein>
    <submittedName>
        <fullName evidence="1">Uncharacterized protein</fullName>
    </submittedName>
</protein>